<dbReference type="EMBL" id="QQAW01000001">
    <property type="protein sequence ID" value="RDI40661.1"/>
    <property type="molecule type" value="Genomic_DNA"/>
</dbReference>
<keyword evidence="3" id="KW-1185">Reference proteome</keyword>
<proteinExistence type="predicted"/>
<dbReference type="Proteomes" id="UP000562982">
    <property type="component" value="Unassembled WGS sequence"/>
</dbReference>
<evidence type="ECO:0000313" key="2">
    <source>
        <dbReference type="EMBL" id="RDI40661.1"/>
    </source>
</evidence>
<evidence type="ECO:0000313" key="4">
    <source>
        <dbReference type="Proteomes" id="UP000562982"/>
    </source>
</evidence>
<sequence>MSSDTGSSDTGARYALYYAPEPSDALWRAGCAWLGRDPASGLPVEMPGLARRAPLTRSATRYGFHATLKAPMALNGPVTAFLDDVAAFAASSSPFALPALRIVEEGGFTALRPAAPCPALQAFGDDCVRAFDTHRRPEDPQRTAERAGRCTDRQKALLHRWGYPYVFDEWHFHMTLADSVLPPDIRGEMEALLTPALARERMVASLCVFHEPRPGAPFTLLARCALGGGA</sequence>
<dbReference type="EMBL" id="JABEQI010000001">
    <property type="protein sequence ID" value="MBB2185227.1"/>
    <property type="molecule type" value="Genomic_DNA"/>
</dbReference>
<dbReference type="PIRSF" id="PIRSF033328">
    <property type="entry name" value="Phest_Mll4975"/>
    <property type="match status" value="1"/>
</dbReference>
<gene>
    <name evidence="2" type="ORF">C7453_101459</name>
    <name evidence="1" type="ORF">HLH32_02270</name>
</gene>
<dbReference type="RefSeq" id="WP_170143080.1">
    <property type="nucleotide sequence ID" value="NZ_BJMI01000004.1"/>
</dbReference>
<reference evidence="1 4" key="2">
    <citation type="submission" date="2020-04" db="EMBL/GenBank/DDBJ databases">
        <title>Description of novel Gluconacetobacter.</title>
        <authorList>
            <person name="Sombolestani A."/>
        </authorList>
    </citation>
    <scope>NUCLEOTIDE SEQUENCE [LARGE SCALE GENOMIC DNA]</scope>
    <source>
        <strain evidence="1 4">LMG 1382</strain>
    </source>
</reference>
<reference evidence="2 3" key="1">
    <citation type="submission" date="2018-07" db="EMBL/GenBank/DDBJ databases">
        <title>Genomic Encyclopedia of Type Strains, Phase IV (KMG-IV): sequencing the most valuable type-strain genomes for metagenomic binning, comparative biology and taxonomic classification.</title>
        <authorList>
            <person name="Goeker M."/>
        </authorList>
    </citation>
    <scope>NUCLEOTIDE SEQUENCE [LARGE SCALE GENOMIC DNA]</scope>
    <source>
        <strain evidence="2 3">DSM 5603</strain>
    </source>
</reference>
<comment type="caution">
    <text evidence="2">The sequence shown here is derived from an EMBL/GenBank/DDBJ whole genome shotgun (WGS) entry which is preliminary data.</text>
</comment>
<name>A0A370GAB0_GLULI</name>
<dbReference type="Pfam" id="PF06299">
    <property type="entry name" value="DUF1045"/>
    <property type="match status" value="1"/>
</dbReference>
<organism evidence="2 3">
    <name type="scientific">Gluconacetobacter liquefaciens</name>
    <name type="common">Acetobacter liquefaciens</name>
    <dbReference type="NCBI Taxonomy" id="89584"/>
    <lineage>
        <taxon>Bacteria</taxon>
        <taxon>Pseudomonadati</taxon>
        <taxon>Pseudomonadota</taxon>
        <taxon>Alphaproteobacteria</taxon>
        <taxon>Acetobacterales</taxon>
        <taxon>Acetobacteraceae</taxon>
        <taxon>Gluconacetobacter</taxon>
    </lineage>
</organism>
<evidence type="ECO:0000313" key="1">
    <source>
        <dbReference type="EMBL" id="MBB2185227.1"/>
    </source>
</evidence>
<dbReference type="InterPro" id="IPR009389">
    <property type="entry name" value="DUF1045"/>
</dbReference>
<dbReference type="AlphaFoldDB" id="A0A370GAB0"/>
<accession>A0A370GAB0</accession>
<evidence type="ECO:0000313" key="3">
    <source>
        <dbReference type="Proteomes" id="UP000254958"/>
    </source>
</evidence>
<protein>
    <submittedName>
        <fullName evidence="1">DUF1045 domain-containing protein</fullName>
    </submittedName>
    <submittedName>
        <fullName evidence="2">Uncharacterized protein DUF1045</fullName>
    </submittedName>
</protein>
<dbReference type="Proteomes" id="UP000254958">
    <property type="component" value="Unassembled WGS sequence"/>
</dbReference>